<evidence type="ECO:0000313" key="1">
    <source>
        <dbReference type="EMBL" id="SDD31888.1"/>
    </source>
</evidence>
<organism evidence="1 2">
    <name type="scientific">Prauserella marina</name>
    <dbReference type="NCBI Taxonomy" id="530584"/>
    <lineage>
        <taxon>Bacteria</taxon>
        <taxon>Bacillati</taxon>
        <taxon>Actinomycetota</taxon>
        <taxon>Actinomycetes</taxon>
        <taxon>Pseudonocardiales</taxon>
        <taxon>Pseudonocardiaceae</taxon>
        <taxon>Prauserella</taxon>
    </lineage>
</organism>
<dbReference type="RefSeq" id="WP_091807176.1">
    <property type="nucleotide sequence ID" value="NZ_CP016353.1"/>
</dbReference>
<sequence length="319" mass="33693">MSKNDPKSGFYSTLTPETLLNALKATGEDDETLQRLIATASPDSSLQQLTDAPQATWPTLAAATLFRASLTNLDTYRSGLGNTDEHLGKLLLNAGAIHTDNNATEEPGENVDEARATVKAEAAIAVLNAQHGIPSPQDRLKLVLTLDLEWLLPSAQITAERSNLFAHLLEHQIVPDDAATFAQLHKGGWTAMRPAIAASDGIQTFLTPNLVDGLIADLFGAPQASNKIGPRLLGGLADFLPVNDSKALAAAARFAIKSKTAMPVDQISRIAAGVKDEHLVIRLPLSGTSSSISIARGKRLALLVRAGKSSRSGSTGFRG</sequence>
<reference evidence="1 2" key="1">
    <citation type="submission" date="2016-10" db="EMBL/GenBank/DDBJ databases">
        <authorList>
            <person name="de Groot N.N."/>
        </authorList>
    </citation>
    <scope>NUCLEOTIDE SEQUENCE [LARGE SCALE GENOMIC DNA]</scope>
    <source>
        <strain evidence="1 2">CGMCC 4.5506</strain>
    </source>
</reference>
<evidence type="ECO:0000313" key="2">
    <source>
        <dbReference type="Proteomes" id="UP000199494"/>
    </source>
</evidence>
<name>A0A222VUN4_9PSEU</name>
<accession>A0A222VUN4</accession>
<dbReference type="Proteomes" id="UP000199494">
    <property type="component" value="Unassembled WGS sequence"/>
</dbReference>
<protein>
    <submittedName>
        <fullName evidence="1">Uncharacterized protein</fullName>
    </submittedName>
</protein>
<dbReference type="OrthoDB" id="1701659at2"/>
<dbReference type="AlphaFoldDB" id="A0A222VUN4"/>
<keyword evidence="2" id="KW-1185">Reference proteome</keyword>
<dbReference type="KEGG" id="pmad:BAY61_24500"/>
<dbReference type="STRING" id="530584.SAMN05421630_107264"/>
<dbReference type="EMBL" id="FMZE01000007">
    <property type="protein sequence ID" value="SDD31888.1"/>
    <property type="molecule type" value="Genomic_DNA"/>
</dbReference>
<proteinExistence type="predicted"/>
<gene>
    <name evidence="1" type="ORF">SAMN05421630_107264</name>
</gene>